<evidence type="ECO:0008006" key="2">
    <source>
        <dbReference type="Google" id="ProtNLM"/>
    </source>
</evidence>
<dbReference type="EMBL" id="UINC01215738">
    <property type="protein sequence ID" value="SVE41573.1"/>
    <property type="molecule type" value="Genomic_DNA"/>
</dbReference>
<reference evidence="1" key="1">
    <citation type="submission" date="2018-05" db="EMBL/GenBank/DDBJ databases">
        <authorList>
            <person name="Lanie J.A."/>
            <person name="Ng W.-L."/>
            <person name="Kazmierczak K.M."/>
            <person name="Andrzejewski T.M."/>
            <person name="Davidsen T.M."/>
            <person name="Wayne K.J."/>
            <person name="Tettelin H."/>
            <person name="Glass J.I."/>
            <person name="Rusch D."/>
            <person name="Podicherti R."/>
            <person name="Tsui H.-C.T."/>
            <person name="Winkler M.E."/>
        </authorList>
    </citation>
    <scope>NUCLEOTIDE SEQUENCE</scope>
</reference>
<proteinExistence type="predicted"/>
<gene>
    <name evidence="1" type="ORF">METZ01_LOCUS494427</name>
</gene>
<sequence length="110" mass="12697">MNIFRELVTNNNKSSIHSNGSNYSYSRLIQDSDKFRSFSINRPLVFVVAKNSYDCLAGYVGLIRTNAVVALINDSIHESMFNNLVINFKPSIIYQPQNVFSFNKNWKQRL</sequence>
<name>A0A383DB70_9ZZZZ</name>
<protein>
    <recommendedName>
        <fullName evidence="2">AMP-dependent synthetase/ligase domain-containing protein</fullName>
    </recommendedName>
</protein>
<accession>A0A383DB70</accession>
<evidence type="ECO:0000313" key="1">
    <source>
        <dbReference type="EMBL" id="SVE41573.1"/>
    </source>
</evidence>
<organism evidence="1">
    <name type="scientific">marine metagenome</name>
    <dbReference type="NCBI Taxonomy" id="408172"/>
    <lineage>
        <taxon>unclassified sequences</taxon>
        <taxon>metagenomes</taxon>
        <taxon>ecological metagenomes</taxon>
    </lineage>
</organism>
<feature type="non-terminal residue" evidence="1">
    <location>
        <position position="110"/>
    </location>
</feature>
<dbReference type="AlphaFoldDB" id="A0A383DB70"/>